<dbReference type="Proteomes" id="UP000803844">
    <property type="component" value="Unassembled WGS sequence"/>
</dbReference>
<dbReference type="PANTHER" id="PTHR41244:SF1">
    <property type="entry name" value="GLYCOSYLTRANSFERASE"/>
    <property type="match status" value="1"/>
</dbReference>
<comment type="caution">
    <text evidence="3">The sequence shown here is derived from an EMBL/GenBank/DDBJ whole genome shotgun (WGS) entry which is preliminary data.</text>
</comment>
<accession>A0A9P5CMP1</accession>
<protein>
    <submittedName>
        <fullName evidence="3">Uncharacterized protein</fullName>
    </submittedName>
</protein>
<evidence type="ECO:0000256" key="1">
    <source>
        <dbReference type="SAM" id="MobiDB-lite"/>
    </source>
</evidence>
<gene>
    <name evidence="3" type="ORF">M406DRAFT_331815</name>
</gene>
<organism evidence="3 4">
    <name type="scientific">Cryphonectria parasitica (strain ATCC 38755 / EP155)</name>
    <dbReference type="NCBI Taxonomy" id="660469"/>
    <lineage>
        <taxon>Eukaryota</taxon>
        <taxon>Fungi</taxon>
        <taxon>Dikarya</taxon>
        <taxon>Ascomycota</taxon>
        <taxon>Pezizomycotina</taxon>
        <taxon>Sordariomycetes</taxon>
        <taxon>Sordariomycetidae</taxon>
        <taxon>Diaporthales</taxon>
        <taxon>Cryphonectriaceae</taxon>
        <taxon>Cryphonectria-Endothia species complex</taxon>
        <taxon>Cryphonectria</taxon>
    </lineage>
</organism>
<evidence type="ECO:0000313" key="4">
    <source>
        <dbReference type="Proteomes" id="UP000803844"/>
    </source>
</evidence>
<name>A0A9P5CMP1_CRYP1</name>
<keyword evidence="2" id="KW-0732">Signal</keyword>
<proteinExistence type="predicted"/>
<keyword evidence="4" id="KW-1185">Reference proteome</keyword>
<sequence length="765" mass="88090">MKSVYTRRALMRRRSPSLVFGVLLILAFTQVIDLSQHDHTHTSRWAGYSIKPIAYVFPQFHPIPENDRFWGTNFTEWVNVKKAKLNRFGLETLQPSKEVGYYNLLDYDVRKRYATLVRDSGIHGIAYHHYWFGYPVMDKPLQAMLQDGQPDVPFMLSWANEPWTVRWDGMDELSNEDGTLLSQVYGNSTEWRRHFDWMATFFRHPKYIRSAGKVQLVVYSPSLMGDVGKRMFARWRRWAAEDPSIGGLDIIETVWEWDYPPERGQTDATSEFAPHSGGTFDMTSWDRNPRISTVHHRGVMVSWDNTPRHLKDGLSVSTIWVHPTLWRVHWFTNKIAAESLVSMMRRIKLDPNPRGQENFLFINALNEWGEGNVLEPSAQWGSAFSKAFRSARDYAEVSLPWMEDRIRQGEELEHAVLDTNSKVDVCVIIRDFSGSLPWTEAWQLSHTLWSLQAQHNARWRAVVVPVGAEVGMPGIETQVLDTYDPRIVYSDIPEDLRHNKHTNTSDDVTDWVIANMDTLSPSCGKATYMLVTNASTTYEPHTFDIASRKRTDIIGLNFISPETMEVQDQLERDLTWDRRCARYSEKTPLEMSQAMKPGHGTLDISAALVNFARWRSENHLFKHAAELYGDSVVKLAELKRRRHEPWAWLRPTGSKYYDVVHAGTYPACMRSGRIWFDGPGVGGLKSGCYSGQDLQWTVVSDVIPVQWDYERFKNEDPYCVRLSERTYTAVFSENPMASLGLSEYSSPGDKSEEERLVGLSTSWAS</sequence>
<dbReference type="AlphaFoldDB" id="A0A9P5CMP1"/>
<dbReference type="RefSeq" id="XP_040774242.1">
    <property type="nucleotide sequence ID" value="XM_040920674.1"/>
</dbReference>
<dbReference type="EMBL" id="MU032349">
    <property type="protein sequence ID" value="KAF3763281.1"/>
    <property type="molecule type" value="Genomic_DNA"/>
</dbReference>
<evidence type="ECO:0000256" key="2">
    <source>
        <dbReference type="SAM" id="SignalP"/>
    </source>
</evidence>
<evidence type="ECO:0000313" key="3">
    <source>
        <dbReference type="EMBL" id="KAF3763281.1"/>
    </source>
</evidence>
<feature type="region of interest" description="Disordered" evidence="1">
    <location>
        <begin position="742"/>
        <end position="765"/>
    </location>
</feature>
<feature type="chain" id="PRO_5040350796" evidence="2">
    <location>
        <begin position="35"/>
        <end position="765"/>
    </location>
</feature>
<reference evidence="3" key="1">
    <citation type="journal article" date="2020" name="Phytopathology">
        <title>Genome sequence of the chestnut blight fungus Cryphonectria parasitica EP155: A fundamental resource for an archetypical invasive plant pathogen.</title>
        <authorList>
            <person name="Crouch J.A."/>
            <person name="Dawe A."/>
            <person name="Aerts A."/>
            <person name="Barry K."/>
            <person name="Churchill A.C.L."/>
            <person name="Grimwood J."/>
            <person name="Hillman B."/>
            <person name="Milgroom M.G."/>
            <person name="Pangilinan J."/>
            <person name="Smith M."/>
            <person name="Salamov A."/>
            <person name="Schmutz J."/>
            <person name="Yadav J."/>
            <person name="Grigoriev I.V."/>
            <person name="Nuss D."/>
        </authorList>
    </citation>
    <scope>NUCLEOTIDE SEQUENCE</scope>
    <source>
        <strain evidence="3">EP155</strain>
    </source>
</reference>
<dbReference type="CDD" id="cd11579">
    <property type="entry name" value="Glyco_tran_WbsX"/>
    <property type="match status" value="1"/>
</dbReference>
<dbReference type="OrthoDB" id="3474152at2759"/>
<dbReference type="GeneID" id="63837803"/>
<dbReference type="Pfam" id="PF14307">
    <property type="entry name" value="Glyco_tran_WbsX"/>
    <property type="match status" value="2"/>
</dbReference>
<dbReference type="PANTHER" id="PTHR41244">
    <property type="entry name" value="RHAMNAN SYNTHESIS F"/>
    <property type="match status" value="1"/>
</dbReference>
<feature type="signal peptide" evidence="2">
    <location>
        <begin position="1"/>
        <end position="34"/>
    </location>
</feature>
<dbReference type="InterPro" id="IPR032719">
    <property type="entry name" value="WbsX"/>
</dbReference>
<dbReference type="Gene3D" id="3.20.20.80">
    <property type="entry name" value="Glycosidases"/>
    <property type="match status" value="1"/>
</dbReference>